<accession>T0PUP8</accession>
<dbReference type="PANTHER" id="PTHR31827">
    <property type="entry name" value="EMB|CAB89363.1"/>
    <property type="match status" value="1"/>
</dbReference>
<gene>
    <name evidence="1" type="ORF">SDRG_16236</name>
</gene>
<dbReference type="EMBL" id="JH767250">
    <property type="protein sequence ID" value="EQC25936.1"/>
    <property type="molecule type" value="Genomic_DNA"/>
</dbReference>
<dbReference type="PANTHER" id="PTHR31827:SF1">
    <property type="entry name" value="EMB|CAB89363.1"/>
    <property type="match status" value="1"/>
</dbReference>
<dbReference type="InParanoid" id="T0PUP8"/>
<reference evidence="1 2" key="1">
    <citation type="submission" date="2012-04" db="EMBL/GenBank/DDBJ databases">
        <title>The Genome Sequence of Saprolegnia declina VS20.</title>
        <authorList>
            <consortium name="The Broad Institute Genome Sequencing Platform"/>
            <person name="Russ C."/>
            <person name="Nusbaum C."/>
            <person name="Tyler B."/>
            <person name="van West P."/>
            <person name="Dieguez-Uribeondo J."/>
            <person name="de Bruijn I."/>
            <person name="Tripathy S."/>
            <person name="Jiang R."/>
            <person name="Young S.K."/>
            <person name="Zeng Q."/>
            <person name="Gargeya S."/>
            <person name="Fitzgerald M."/>
            <person name="Haas B."/>
            <person name="Abouelleil A."/>
            <person name="Alvarado L."/>
            <person name="Arachchi H.M."/>
            <person name="Berlin A."/>
            <person name="Chapman S.B."/>
            <person name="Goldberg J."/>
            <person name="Griggs A."/>
            <person name="Gujja S."/>
            <person name="Hansen M."/>
            <person name="Howarth C."/>
            <person name="Imamovic A."/>
            <person name="Larimer J."/>
            <person name="McCowen C."/>
            <person name="Montmayeur A."/>
            <person name="Murphy C."/>
            <person name="Neiman D."/>
            <person name="Pearson M."/>
            <person name="Priest M."/>
            <person name="Roberts A."/>
            <person name="Saif S."/>
            <person name="Shea T."/>
            <person name="Sisk P."/>
            <person name="Sykes S."/>
            <person name="Wortman J."/>
            <person name="Nusbaum C."/>
            <person name="Birren B."/>
        </authorList>
    </citation>
    <scope>NUCLEOTIDE SEQUENCE [LARGE SCALE GENOMIC DNA]</scope>
    <source>
        <strain evidence="1 2">VS20</strain>
    </source>
</reference>
<evidence type="ECO:0000313" key="2">
    <source>
        <dbReference type="Proteomes" id="UP000030762"/>
    </source>
</evidence>
<dbReference type="GeneID" id="19956963"/>
<evidence type="ECO:0008006" key="3">
    <source>
        <dbReference type="Google" id="ProtNLM"/>
    </source>
</evidence>
<dbReference type="OrthoDB" id="69459at2759"/>
<organism evidence="1 2">
    <name type="scientific">Saprolegnia diclina (strain VS20)</name>
    <dbReference type="NCBI Taxonomy" id="1156394"/>
    <lineage>
        <taxon>Eukaryota</taxon>
        <taxon>Sar</taxon>
        <taxon>Stramenopiles</taxon>
        <taxon>Oomycota</taxon>
        <taxon>Saprolegniomycetes</taxon>
        <taxon>Saprolegniales</taxon>
        <taxon>Saprolegniaceae</taxon>
        <taxon>Saprolegnia</taxon>
    </lineage>
</organism>
<proteinExistence type="predicted"/>
<keyword evidence="2" id="KW-1185">Reference proteome</keyword>
<protein>
    <recommendedName>
        <fullName evidence="3">WRKY transcription factor 19</fullName>
    </recommendedName>
</protein>
<name>T0PUP8_SAPDV</name>
<evidence type="ECO:0000313" key="1">
    <source>
        <dbReference type="EMBL" id="EQC25936.1"/>
    </source>
</evidence>
<dbReference type="VEuPathDB" id="FungiDB:SDRG_16236"/>
<sequence length="189" mass="20685">MTSTECCFHGCIKTALAGSIKCHFHRNRTKCSVLECWNQVYARQRCVSHGGRKPCIVAGCNANARLGDLCGRHGIKSDKKICSMPGCASLVHTQQRCVRHGGGRSCRVQACGTLARAGGYCYRHGKQYQATASPCKSDHESPQLDGITWDARSMQISLGYEDNIDLSILDCLISDTMSDDILYNATFSV</sequence>
<dbReference type="AlphaFoldDB" id="T0PUP8"/>
<dbReference type="STRING" id="1156394.T0PUP8"/>
<dbReference type="RefSeq" id="XP_008620658.1">
    <property type="nucleotide sequence ID" value="XM_008622436.1"/>
</dbReference>
<dbReference type="Proteomes" id="UP000030762">
    <property type="component" value="Unassembled WGS sequence"/>
</dbReference>